<accession>A0ACB9KCL0</accession>
<dbReference type="EMBL" id="CM042018">
    <property type="protein sequence ID" value="KAI3829978.1"/>
    <property type="molecule type" value="Genomic_DNA"/>
</dbReference>
<comment type="caution">
    <text evidence="1">The sequence shown here is derived from an EMBL/GenBank/DDBJ whole genome shotgun (WGS) entry which is preliminary data.</text>
</comment>
<name>A0ACB9KCL0_9ASTR</name>
<gene>
    <name evidence="1" type="ORF">L1987_04110</name>
</gene>
<reference evidence="1 2" key="2">
    <citation type="journal article" date="2022" name="Mol. Ecol. Resour.">
        <title>The genomes of chicory, endive, great burdock and yacon provide insights into Asteraceae paleo-polyploidization history and plant inulin production.</title>
        <authorList>
            <person name="Fan W."/>
            <person name="Wang S."/>
            <person name="Wang H."/>
            <person name="Wang A."/>
            <person name="Jiang F."/>
            <person name="Liu H."/>
            <person name="Zhao H."/>
            <person name="Xu D."/>
            <person name="Zhang Y."/>
        </authorList>
    </citation>
    <scope>NUCLEOTIDE SEQUENCE [LARGE SCALE GENOMIC DNA]</scope>
    <source>
        <strain evidence="2">cv. Yunnan</strain>
        <tissue evidence="1">Leaves</tissue>
    </source>
</reference>
<organism evidence="1 2">
    <name type="scientific">Smallanthus sonchifolius</name>
    <dbReference type="NCBI Taxonomy" id="185202"/>
    <lineage>
        <taxon>Eukaryota</taxon>
        <taxon>Viridiplantae</taxon>
        <taxon>Streptophyta</taxon>
        <taxon>Embryophyta</taxon>
        <taxon>Tracheophyta</taxon>
        <taxon>Spermatophyta</taxon>
        <taxon>Magnoliopsida</taxon>
        <taxon>eudicotyledons</taxon>
        <taxon>Gunneridae</taxon>
        <taxon>Pentapetalae</taxon>
        <taxon>asterids</taxon>
        <taxon>campanulids</taxon>
        <taxon>Asterales</taxon>
        <taxon>Asteraceae</taxon>
        <taxon>Asteroideae</taxon>
        <taxon>Heliantheae alliance</taxon>
        <taxon>Millerieae</taxon>
        <taxon>Smallanthus</taxon>
    </lineage>
</organism>
<keyword evidence="2" id="KW-1185">Reference proteome</keyword>
<evidence type="ECO:0000313" key="1">
    <source>
        <dbReference type="EMBL" id="KAI3829978.1"/>
    </source>
</evidence>
<protein>
    <submittedName>
        <fullName evidence="1">Uncharacterized protein</fullName>
    </submittedName>
</protein>
<proteinExistence type="predicted"/>
<evidence type="ECO:0000313" key="2">
    <source>
        <dbReference type="Proteomes" id="UP001056120"/>
    </source>
</evidence>
<reference evidence="2" key="1">
    <citation type="journal article" date="2022" name="Mol. Ecol. Resour.">
        <title>The genomes of chicory, endive, great burdock and yacon provide insights into Asteraceae palaeo-polyploidization history and plant inulin production.</title>
        <authorList>
            <person name="Fan W."/>
            <person name="Wang S."/>
            <person name="Wang H."/>
            <person name="Wang A."/>
            <person name="Jiang F."/>
            <person name="Liu H."/>
            <person name="Zhao H."/>
            <person name="Xu D."/>
            <person name="Zhang Y."/>
        </authorList>
    </citation>
    <scope>NUCLEOTIDE SEQUENCE [LARGE SCALE GENOMIC DNA]</scope>
    <source>
        <strain evidence="2">cv. Yunnan</strain>
    </source>
</reference>
<sequence length="76" mass="8441">MDGMLRSTGRAGEGPLWRQTHHRREGREKGRCSGGTRVPVNVGGGARDDVADASLEDNPLTRFGDHVRDYYQKMIS</sequence>
<dbReference type="Proteomes" id="UP001056120">
    <property type="component" value="Linkage Group LG01"/>
</dbReference>